<evidence type="ECO:0008006" key="9">
    <source>
        <dbReference type="Google" id="ProtNLM"/>
    </source>
</evidence>
<evidence type="ECO:0000256" key="2">
    <source>
        <dbReference type="ARBA" id="ARBA00022692"/>
    </source>
</evidence>
<evidence type="ECO:0000256" key="4">
    <source>
        <dbReference type="ARBA" id="ARBA00023136"/>
    </source>
</evidence>
<evidence type="ECO:0000256" key="3">
    <source>
        <dbReference type="ARBA" id="ARBA00022989"/>
    </source>
</evidence>
<protein>
    <recommendedName>
        <fullName evidence="9">DUF1772-domain-containing protein</fullName>
    </recommendedName>
</protein>
<dbReference type="Pfam" id="PF08592">
    <property type="entry name" value="Anthrone_oxy"/>
    <property type="match status" value="1"/>
</dbReference>
<proteinExistence type="inferred from homology"/>
<keyword evidence="8" id="KW-1185">Reference proteome</keyword>
<keyword evidence="4 6" id="KW-0472">Membrane</keyword>
<dbReference type="PANTHER" id="PTHR35042">
    <property type="entry name" value="ANTHRONE OXYGENASE ENCC"/>
    <property type="match status" value="1"/>
</dbReference>
<dbReference type="AlphaFoldDB" id="A0A0A1T2A0"/>
<sequence length="162" mass="17091">MQLSNPSLVAVATGIVGSAWASGAIASATFMGASAAAAVPETAARTWLELYSRGANIMPKVAAVTSLFLSYSAYEARRQSGKWKGYVLAVVSVMAIVPWTLIAMKRTNASLTTQAQAGPAANKEKVTALIRKWNALNLVRSSFPLLGTVFALRTFLSNVIVV</sequence>
<evidence type="ECO:0000256" key="6">
    <source>
        <dbReference type="SAM" id="Phobius"/>
    </source>
</evidence>
<dbReference type="HOGENOM" id="CLU_105974_0_1_1"/>
<comment type="subcellular location">
    <subcellularLocation>
        <location evidence="1">Membrane</location>
        <topology evidence="1">Multi-pass membrane protein</topology>
    </subcellularLocation>
</comment>
<keyword evidence="3 6" id="KW-1133">Transmembrane helix</keyword>
<dbReference type="OrthoDB" id="5954308at2759"/>
<dbReference type="EMBL" id="CDHN01000002">
    <property type="protein sequence ID" value="CEJ88747.1"/>
    <property type="molecule type" value="Genomic_DNA"/>
</dbReference>
<evidence type="ECO:0000256" key="5">
    <source>
        <dbReference type="ARBA" id="ARBA00034313"/>
    </source>
</evidence>
<organism evidence="7 8">
    <name type="scientific">[Torrubiella] hemipterigena</name>
    <dbReference type="NCBI Taxonomy" id="1531966"/>
    <lineage>
        <taxon>Eukaryota</taxon>
        <taxon>Fungi</taxon>
        <taxon>Dikarya</taxon>
        <taxon>Ascomycota</taxon>
        <taxon>Pezizomycotina</taxon>
        <taxon>Sordariomycetes</taxon>
        <taxon>Hypocreomycetidae</taxon>
        <taxon>Hypocreales</taxon>
        <taxon>Clavicipitaceae</taxon>
        <taxon>Clavicipitaceae incertae sedis</taxon>
        <taxon>'Torrubiella' clade</taxon>
    </lineage>
</organism>
<reference evidence="7 8" key="1">
    <citation type="journal article" date="2015" name="Genome Announc.">
        <title>Draft Genome Sequence and Gene Annotation of the Entomopathogenic Fungus Verticillium hemipterigenum.</title>
        <authorList>
            <person name="Horn F."/>
            <person name="Habel A."/>
            <person name="Scharf D.H."/>
            <person name="Dworschak J."/>
            <person name="Brakhage A.A."/>
            <person name="Guthke R."/>
            <person name="Hertweck C."/>
            <person name="Linde J."/>
        </authorList>
    </citation>
    <scope>NUCLEOTIDE SEQUENCE [LARGE SCALE GENOMIC DNA]</scope>
</reference>
<name>A0A0A1T2A0_9HYPO</name>
<dbReference type="PANTHER" id="PTHR35042:SF1">
    <property type="entry name" value="DUF1772-DOMAIN-CONTAINING PROTEIN"/>
    <property type="match status" value="1"/>
</dbReference>
<feature type="transmembrane region" description="Helical" evidence="6">
    <location>
        <begin position="86"/>
        <end position="104"/>
    </location>
</feature>
<accession>A0A0A1T2A0</accession>
<dbReference type="Proteomes" id="UP000039046">
    <property type="component" value="Unassembled WGS sequence"/>
</dbReference>
<evidence type="ECO:0000256" key="1">
    <source>
        <dbReference type="ARBA" id="ARBA00004141"/>
    </source>
</evidence>
<evidence type="ECO:0000313" key="7">
    <source>
        <dbReference type="EMBL" id="CEJ88747.1"/>
    </source>
</evidence>
<dbReference type="InterPro" id="IPR013901">
    <property type="entry name" value="Anthrone_oxy"/>
</dbReference>
<evidence type="ECO:0000313" key="8">
    <source>
        <dbReference type="Proteomes" id="UP000039046"/>
    </source>
</evidence>
<keyword evidence="2 6" id="KW-0812">Transmembrane</keyword>
<dbReference type="GO" id="GO:0016020">
    <property type="term" value="C:membrane"/>
    <property type="evidence" value="ECO:0007669"/>
    <property type="project" value="UniProtKB-SubCell"/>
</dbReference>
<gene>
    <name evidence="7" type="ORF">VHEMI04810</name>
</gene>
<comment type="similarity">
    <text evidence="5">Belongs to the anthrone oxygenase family.</text>
</comment>